<dbReference type="CDD" id="cd07313">
    <property type="entry name" value="terB_like_2"/>
    <property type="match status" value="1"/>
</dbReference>
<dbReference type="SUPFAM" id="SSF158682">
    <property type="entry name" value="TerB-like"/>
    <property type="match status" value="1"/>
</dbReference>
<dbReference type="InterPro" id="IPR007791">
    <property type="entry name" value="DjlA_N"/>
</dbReference>
<reference evidence="2 3" key="1">
    <citation type="journal article" date="2015" name="Microbiome">
        <title>Genomic resolution of linkages in carbon, nitrogen, and sulfur cycling among widespread estuary sediment bacteria.</title>
        <authorList>
            <person name="Baker B.J."/>
            <person name="Lazar C.S."/>
            <person name="Teske A.P."/>
            <person name="Dick G.J."/>
        </authorList>
    </citation>
    <scope>NUCLEOTIDE SEQUENCE [LARGE SCALE GENOMIC DNA]</scope>
    <source>
        <strain evidence="2">DG_54_3</strain>
    </source>
</reference>
<sequence>MLKLKDMLFKKIEPGLEIQELDESVRIQIATCVLLLEVAKSDDEFSSIEKATISAILKKKFQMSHEAAEELMEIAKGKRAESIDLWEFTHLINQNFSIEEKTKVVEAAWRVIYADRKLDKYEDHLMHKLAKLLRLNHNEMIEAKMRVL</sequence>
<evidence type="ECO:0000313" key="3">
    <source>
        <dbReference type="Proteomes" id="UP000051861"/>
    </source>
</evidence>
<feature type="domain" description="Co-chaperone DjlA N-terminal" evidence="1">
    <location>
        <begin position="28"/>
        <end position="144"/>
    </location>
</feature>
<accession>A0A0S7XSG1</accession>
<evidence type="ECO:0000313" key="2">
    <source>
        <dbReference type="EMBL" id="KPJ65352.1"/>
    </source>
</evidence>
<feature type="non-terminal residue" evidence="2">
    <location>
        <position position="148"/>
    </location>
</feature>
<dbReference type="EMBL" id="LIZX01000123">
    <property type="protein sequence ID" value="KPJ65352.1"/>
    <property type="molecule type" value="Genomic_DNA"/>
</dbReference>
<evidence type="ECO:0000259" key="1">
    <source>
        <dbReference type="Pfam" id="PF05099"/>
    </source>
</evidence>
<organism evidence="2 3">
    <name type="scientific">candidate division WOR-1 bacterium DG_54_3</name>
    <dbReference type="NCBI Taxonomy" id="1703775"/>
    <lineage>
        <taxon>Bacteria</taxon>
        <taxon>Bacillati</taxon>
        <taxon>Saganbacteria</taxon>
    </lineage>
</organism>
<dbReference type="Proteomes" id="UP000051861">
    <property type="component" value="Unassembled WGS sequence"/>
</dbReference>
<protein>
    <recommendedName>
        <fullName evidence="1">Co-chaperone DjlA N-terminal domain-containing protein</fullName>
    </recommendedName>
</protein>
<gene>
    <name evidence="2" type="ORF">AMJ44_10475</name>
</gene>
<name>A0A0S7XSG1_UNCSA</name>
<comment type="caution">
    <text evidence="2">The sequence shown here is derived from an EMBL/GenBank/DDBJ whole genome shotgun (WGS) entry which is preliminary data.</text>
</comment>
<dbReference type="AlphaFoldDB" id="A0A0S7XSG1"/>
<proteinExistence type="predicted"/>
<dbReference type="InterPro" id="IPR029024">
    <property type="entry name" value="TerB-like"/>
</dbReference>
<dbReference type="Gene3D" id="1.10.3680.10">
    <property type="entry name" value="TerB-like"/>
    <property type="match status" value="1"/>
</dbReference>
<dbReference type="Pfam" id="PF05099">
    <property type="entry name" value="TerB"/>
    <property type="match status" value="1"/>
</dbReference>